<keyword evidence="5" id="KW-0106">Calcium</keyword>
<dbReference type="PANTHER" id="PTHR24028">
    <property type="entry name" value="CADHERIN-87A"/>
    <property type="match status" value="1"/>
</dbReference>
<sequence>MDSGDNGEVRYELKKGHGELFKVCRKTGEISLKQNLEGHNREYQLTIAAYDGGITPCSIEVPVNVKVIDRSMPVFDKQFYTDSVLESIEIHSPLALSIQAESPLNRKLIYSITKGNDFEEFALDFNTGERAFVGRTDETVFQKKNRWMNDEAKIELNA</sequence>
<keyword evidence="2" id="KW-0812">Transmembrane</keyword>
<dbReference type="PROSITE" id="PS50268">
    <property type="entry name" value="CADHERIN_2"/>
    <property type="match status" value="1"/>
</dbReference>
<dbReference type="InterPro" id="IPR002126">
    <property type="entry name" value="Cadherin-like_dom"/>
</dbReference>
<comment type="caution">
    <text evidence="7">The sequence shown here is derived from an EMBL/GenBank/DDBJ whole genome shotgun (WGS) entry which is preliminary data.</text>
</comment>
<gene>
    <name evidence="7" type="ORF">K0M31_012889</name>
</gene>
<dbReference type="AlphaFoldDB" id="A0AA40FIW3"/>
<comment type="subcellular location">
    <subcellularLocation>
        <location evidence="1">Membrane</location>
        <topology evidence="1">Single-pass membrane protein</topology>
    </subcellularLocation>
</comment>
<dbReference type="InterPro" id="IPR015919">
    <property type="entry name" value="Cadherin-like_sf"/>
</dbReference>
<dbReference type="GO" id="GO:0007156">
    <property type="term" value="P:homophilic cell adhesion via plasma membrane adhesion molecules"/>
    <property type="evidence" value="ECO:0007669"/>
    <property type="project" value="InterPro"/>
</dbReference>
<dbReference type="GO" id="GO:0005509">
    <property type="term" value="F:calcium ion binding"/>
    <property type="evidence" value="ECO:0007669"/>
    <property type="project" value="UniProtKB-UniRule"/>
</dbReference>
<dbReference type="Gene3D" id="2.60.40.60">
    <property type="entry name" value="Cadherins"/>
    <property type="match status" value="2"/>
</dbReference>
<name>A0AA40FIW3_9HYME</name>
<keyword evidence="3" id="KW-1133">Transmembrane helix</keyword>
<dbReference type="PANTHER" id="PTHR24028:SF328">
    <property type="entry name" value="CADHERIN-3"/>
    <property type="match status" value="1"/>
</dbReference>
<proteinExistence type="predicted"/>
<dbReference type="Proteomes" id="UP001177670">
    <property type="component" value="Unassembled WGS sequence"/>
</dbReference>
<evidence type="ECO:0000256" key="3">
    <source>
        <dbReference type="ARBA" id="ARBA00022989"/>
    </source>
</evidence>
<evidence type="ECO:0000256" key="4">
    <source>
        <dbReference type="ARBA" id="ARBA00023180"/>
    </source>
</evidence>
<dbReference type="SUPFAM" id="SSF49313">
    <property type="entry name" value="Cadherin-like"/>
    <property type="match status" value="2"/>
</dbReference>
<evidence type="ECO:0000313" key="7">
    <source>
        <dbReference type="EMBL" id="KAK1119811.1"/>
    </source>
</evidence>
<dbReference type="Pfam" id="PF00028">
    <property type="entry name" value="Cadherin"/>
    <property type="match status" value="1"/>
</dbReference>
<protein>
    <recommendedName>
        <fullName evidence="6">Cadherin domain-containing protein</fullName>
    </recommendedName>
</protein>
<evidence type="ECO:0000259" key="6">
    <source>
        <dbReference type="PROSITE" id="PS50268"/>
    </source>
</evidence>
<dbReference type="InterPro" id="IPR050174">
    <property type="entry name" value="Protocadherin/Cadherin-CA"/>
</dbReference>
<evidence type="ECO:0000313" key="8">
    <source>
        <dbReference type="Proteomes" id="UP001177670"/>
    </source>
</evidence>
<dbReference type="GO" id="GO:0005886">
    <property type="term" value="C:plasma membrane"/>
    <property type="evidence" value="ECO:0007669"/>
    <property type="project" value="TreeGrafter"/>
</dbReference>
<dbReference type="EMBL" id="JAHYIQ010000034">
    <property type="protein sequence ID" value="KAK1119811.1"/>
    <property type="molecule type" value="Genomic_DNA"/>
</dbReference>
<keyword evidence="8" id="KW-1185">Reference proteome</keyword>
<dbReference type="CDD" id="cd11304">
    <property type="entry name" value="Cadherin_repeat"/>
    <property type="match status" value="2"/>
</dbReference>
<feature type="domain" description="Cadherin" evidence="6">
    <location>
        <begin position="2"/>
        <end position="75"/>
    </location>
</feature>
<keyword evidence="3" id="KW-0472">Membrane</keyword>
<accession>A0AA40FIW3</accession>
<keyword evidence="4" id="KW-0325">Glycoprotein</keyword>
<organism evidence="7 8">
    <name type="scientific">Melipona bicolor</name>
    <dbReference type="NCBI Taxonomy" id="60889"/>
    <lineage>
        <taxon>Eukaryota</taxon>
        <taxon>Metazoa</taxon>
        <taxon>Ecdysozoa</taxon>
        <taxon>Arthropoda</taxon>
        <taxon>Hexapoda</taxon>
        <taxon>Insecta</taxon>
        <taxon>Pterygota</taxon>
        <taxon>Neoptera</taxon>
        <taxon>Endopterygota</taxon>
        <taxon>Hymenoptera</taxon>
        <taxon>Apocrita</taxon>
        <taxon>Aculeata</taxon>
        <taxon>Apoidea</taxon>
        <taxon>Anthophila</taxon>
        <taxon>Apidae</taxon>
        <taxon>Melipona</taxon>
    </lineage>
</organism>
<evidence type="ECO:0000256" key="1">
    <source>
        <dbReference type="ARBA" id="ARBA00004167"/>
    </source>
</evidence>
<evidence type="ECO:0000256" key="5">
    <source>
        <dbReference type="PROSITE-ProRule" id="PRU00043"/>
    </source>
</evidence>
<evidence type="ECO:0000256" key="2">
    <source>
        <dbReference type="ARBA" id="ARBA00022692"/>
    </source>
</evidence>
<reference evidence="7" key="1">
    <citation type="submission" date="2021-10" db="EMBL/GenBank/DDBJ databases">
        <title>Melipona bicolor Genome sequencing and assembly.</title>
        <authorList>
            <person name="Araujo N.S."/>
            <person name="Arias M.C."/>
        </authorList>
    </citation>
    <scope>NUCLEOTIDE SEQUENCE</scope>
    <source>
        <strain evidence="7">USP_2M_L1-L4_2017</strain>
        <tissue evidence="7">Whole body</tissue>
    </source>
</reference>